<feature type="compositionally biased region" description="Basic and acidic residues" evidence="10">
    <location>
        <begin position="311"/>
        <end position="320"/>
    </location>
</feature>
<keyword evidence="4" id="KW-0479">Metal-binding</keyword>
<keyword evidence="1 9" id="KW-0540">Nuclease</keyword>
<dbReference type="InterPro" id="IPR050381">
    <property type="entry name" value="SLX1_endonuclease"/>
</dbReference>
<evidence type="ECO:0000313" key="12">
    <source>
        <dbReference type="EMBL" id="PLN82427.1"/>
    </source>
</evidence>
<comment type="subunit">
    <text evidence="9">Forms a heterodimer with SLX4.</text>
</comment>
<evidence type="ECO:0000256" key="3">
    <source>
        <dbReference type="ARBA" id="ARBA00022763"/>
    </source>
</evidence>
<dbReference type="GO" id="GO:0008270">
    <property type="term" value="F:zinc ion binding"/>
    <property type="evidence" value="ECO:0007669"/>
    <property type="project" value="UniProtKB-KW"/>
</dbReference>
<dbReference type="Pfam" id="PF01541">
    <property type="entry name" value="GIY-YIG"/>
    <property type="match status" value="1"/>
</dbReference>
<dbReference type="GO" id="GO:0000724">
    <property type="term" value="P:double-strand break repair via homologous recombination"/>
    <property type="evidence" value="ECO:0007669"/>
    <property type="project" value="TreeGrafter"/>
</dbReference>
<comment type="similarity">
    <text evidence="9">Belongs to the SLX1 family.</text>
</comment>
<keyword evidence="7 9" id="KW-0234">DNA repair</keyword>
<dbReference type="GO" id="GO:0008821">
    <property type="term" value="F:crossover junction DNA endonuclease activity"/>
    <property type="evidence" value="ECO:0007669"/>
    <property type="project" value="TreeGrafter"/>
</dbReference>
<keyword evidence="5 9" id="KW-0378">Hydrolase</keyword>
<feature type="region of interest" description="Disordered" evidence="10">
    <location>
        <begin position="288"/>
        <end position="358"/>
    </location>
</feature>
<feature type="compositionally biased region" description="Polar residues" evidence="10">
    <location>
        <begin position="298"/>
        <end position="307"/>
    </location>
</feature>
<dbReference type="EMBL" id="KZ559527">
    <property type="protein sequence ID" value="PLN82427.1"/>
    <property type="molecule type" value="Genomic_DNA"/>
</dbReference>
<evidence type="ECO:0000256" key="8">
    <source>
        <dbReference type="ARBA" id="ARBA00023242"/>
    </source>
</evidence>
<evidence type="ECO:0000256" key="5">
    <source>
        <dbReference type="ARBA" id="ARBA00022801"/>
    </source>
</evidence>
<dbReference type="Gene3D" id="3.40.1440.10">
    <property type="entry name" value="GIY-YIG endonuclease"/>
    <property type="match status" value="1"/>
</dbReference>
<evidence type="ECO:0000256" key="6">
    <source>
        <dbReference type="ARBA" id="ARBA00023172"/>
    </source>
</evidence>
<evidence type="ECO:0000313" key="13">
    <source>
        <dbReference type="Proteomes" id="UP000235023"/>
    </source>
</evidence>
<organism evidence="12 13">
    <name type="scientific">Aspergillus taichungensis</name>
    <dbReference type="NCBI Taxonomy" id="482145"/>
    <lineage>
        <taxon>Eukaryota</taxon>
        <taxon>Fungi</taxon>
        <taxon>Dikarya</taxon>
        <taxon>Ascomycota</taxon>
        <taxon>Pezizomycotina</taxon>
        <taxon>Eurotiomycetes</taxon>
        <taxon>Eurotiomycetidae</taxon>
        <taxon>Eurotiales</taxon>
        <taxon>Aspergillaceae</taxon>
        <taxon>Aspergillus</taxon>
        <taxon>Aspergillus subgen. Circumdati</taxon>
    </lineage>
</organism>
<feature type="domain" description="GIY-YIG" evidence="11">
    <location>
        <begin position="11"/>
        <end position="92"/>
    </location>
</feature>
<dbReference type="InterPro" id="IPR035901">
    <property type="entry name" value="GIY-YIG_endonuc_sf"/>
</dbReference>
<keyword evidence="2 9" id="KW-0255">Endonuclease</keyword>
<dbReference type="InterPro" id="IPR000305">
    <property type="entry name" value="GIY-YIG_endonuc"/>
</dbReference>
<dbReference type="HAMAP" id="MF_03100">
    <property type="entry name" value="Endonuc_su_Slx1"/>
    <property type="match status" value="1"/>
</dbReference>
<keyword evidence="8 9" id="KW-0539">Nucleus</keyword>
<dbReference type="PANTHER" id="PTHR20208:SF10">
    <property type="entry name" value="STRUCTURE-SPECIFIC ENDONUCLEASE SUBUNIT SLX1"/>
    <property type="match status" value="1"/>
</dbReference>
<evidence type="ECO:0000256" key="10">
    <source>
        <dbReference type="SAM" id="MobiDB-lite"/>
    </source>
</evidence>
<dbReference type="Gene3D" id="3.30.40.10">
    <property type="entry name" value="Zinc/RING finger domain, C3HC4 (zinc finger)"/>
    <property type="match status" value="1"/>
</dbReference>
<keyword evidence="4" id="KW-0862">Zinc</keyword>
<evidence type="ECO:0000256" key="7">
    <source>
        <dbReference type="ARBA" id="ARBA00023204"/>
    </source>
</evidence>
<dbReference type="InterPro" id="IPR048749">
    <property type="entry name" value="SLX1_C"/>
</dbReference>
<comment type="function">
    <text evidence="9">Catalytic subunit of the SLX1-SLX4 structure-specific endonuclease that resolves DNA secondary structures generated during DNA repair and recombination. Has endonuclease activity towards branched DNA substrates, introducing single-strand cuts in duplex DNA close to junctions with ss-DNA.</text>
</comment>
<comment type="caution">
    <text evidence="9">Lacks conserved residue(s) required for the propagation of feature annotation.</text>
</comment>
<dbReference type="GO" id="GO:0017108">
    <property type="term" value="F:5'-flap endonuclease activity"/>
    <property type="evidence" value="ECO:0007669"/>
    <property type="project" value="InterPro"/>
</dbReference>
<accession>A0A2J5HYC2</accession>
<evidence type="ECO:0000256" key="4">
    <source>
        <dbReference type="ARBA" id="ARBA00022771"/>
    </source>
</evidence>
<dbReference type="OrthoDB" id="24645at2759"/>
<keyword evidence="4" id="KW-0863">Zinc-finger</keyword>
<dbReference type="GO" id="GO:0033557">
    <property type="term" value="C:Slx1-Slx4 complex"/>
    <property type="evidence" value="ECO:0007669"/>
    <property type="project" value="UniProtKB-UniRule"/>
</dbReference>
<reference evidence="13" key="1">
    <citation type="submission" date="2017-12" db="EMBL/GenBank/DDBJ databases">
        <authorList>
            <consortium name="DOE Joint Genome Institute"/>
            <person name="Mondo S.J."/>
            <person name="Kjaerbolling I."/>
            <person name="Vesth T.C."/>
            <person name="Frisvad J.C."/>
            <person name="Nybo J.L."/>
            <person name="Theobald S."/>
            <person name="Kuo A."/>
            <person name="Bowyer P."/>
            <person name="Matsuda Y."/>
            <person name="Lyhne E.K."/>
            <person name="Kogle M.E."/>
            <person name="Clum A."/>
            <person name="Lipzen A."/>
            <person name="Salamov A."/>
            <person name="Ngan C.Y."/>
            <person name="Daum C."/>
            <person name="Chiniquy J."/>
            <person name="Barry K."/>
            <person name="LaButti K."/>
            <person name="Haridas S."/>
            <person name="Simmons B.A."/>
            <person name="Magnuson J.K."/>
            <person name="Mortensen U.H."/>
            <person name="Larsen T.O."/>
            <person name="Grigoriev I.V."/>
            <person name="Baker S.E."/>
            <person name="Andersen M.R."/>
            <person name="Nordberg H.P."/>
            <person name="Cantor M.N."/>
            <person name="Hua S.X."/>
        </authorList>
    </citation>
    <scope>NUCLEOTIDE SEQUENCE [LARGE SCALE GENOMIC DNA]</scope>
    <source>
        <strain evidence="13">IBT 19404</strain>
    </source>
</reference>
<dbReference type="Pfam" id="PF21202">
    <property type="entry name" value="SLX1_C"/>
    <property type="match status" value="1"/>
</dbReference>
<evidence type="ECO:0000256" key="9">
    <source>
        <dbReference type="HAMAP-Rule" id="MF_03100"/>
    </source>
</evidence>
<evidence type="ECO:0000256" key="2">
    <source>
        <dbReference type="ARBA" id="ARBA00022759"/>
    </source>
</evidence>
<evidence type="ECO:0000259" key="11">
    <source>
        <dbReference type="PROSITE" id="PS50164"/>
    </source>
</evidence>
<evidence type="ECO:0000256" key="1">
    <source>
        <dbReference type="ARBA" id="ARBA00022722"/>
    </source>
</evidence>
<comment type="cofactor">
    <cofactor evidence="9">
        <name>a divalent metal cation</name>
        <dbReference type="ChEBI" id="CHEBI:60240"/>
    </cofactor>
</comment>
<gene>
    <name evidence="12" type="ORF">BDW42DRAFT_80822</name>
</gene>
<dbReference type="PROSITE" id="PS50164">
    <property type="entry name" value="GIY_YIG"/>
    <property type="match status" value="1"/>
</dbReference>
<dbReference type="CDD" id="cd10455">
    <property type="entry name" value="GIY-YIG_SLX1"/>
    <property type="match status" value="1"/>
</dbReference>
<proteinExistence type="inferred from homology"/>
<keyword evidence="6 9" id="KW-0233">DNA recombination</keyword>
<dbReference type="Proteomes" id="UP000235023">
    <property type="component" value="Unassembled WGS sequence"/>
</dbReference>
<comment type="subcellular location">
    <subcellularLocation>
        <location evidence="9">Nucleus</location>
    </subcellularLocation>
</comment>
<name>A0A2J5HYC2_9EURO</name>
<keyword evidence="3 9" id="KW-0227">DNA damage</keyword>
<keyword evidence="13" id="KW-1185">Reference proteome</keyword>
<sequence length="358" mass="39431">MTNDHDKPIPPLYACYLLRSVPKPAALYIGSTPHPARRLAQHNGVAKGGAKKTANEKRPWEMVIVVEGFMSRVSALQFEWAWQHPLDSRHTATEPGQITKRRGRRSLTAILGDLHRLLLSTGFGSAPLAIRFFADDVYRAWAMWIGRDGRALPPQMKAIPDGTCPVAPGGQDGRVGCVDAIPVDSSPIHGYLEKAHFLLDDPEGHLQCRVCLGVVDPAEERIVVCPQPHCHGISHLLCLSAKFLQATPDRDRLVPTEGACPACHETVSWPLMMKELTLRTRDAQAVQKILRKRKKQSSRQANSQATSMPVEDPHPAHPPDDVPLADDWTEQLAVDSDSSIGFPPPPSQRTEIVISDSE</sequence>
<dbReference type="AlphaFoldDB" id="A0A2J5HYC2"/>
<protein>
    <recommendedName>
        <fullName evidence="11">GIY-YIG domain-containing protein</fullName>
    </recommendedName>
</protein>
<dbReference type="InterPro" id="IPR027520">
    <property type="entry name" value="Slx1"/>
</dbReference>
<dbReference type="PANTHER" id="PTHR20208">
    <property type="entry name" value="STRUCTURE-SPECIFIC ENDONUCLEASE SUBUNIT SLX1"/>
    <property type="match status" value="1"/>
</dbReference>
<dbReference type="InterPro" id="IPR013083">
    <property type="entry name" value="Znf_RING/FYVE/PHD"/>
</dbReference>